<evidence type="ECO:0000256" key="3">
    <source>
        <dbReference type="ARBA" id="ARBA00023159"/>
    </source>
</evidence>
<evidence type="ECO:0000256" key="2">
    <source>
        <dbReference type="ARBA" id="ARBA00023125"/>
    </source>
</evidence>
<dbReference type="InterPro" id="IPR009061">
    <property type="entry name" value="DNA-bd_dom_put_sf"/>
</dbReference>
<reference evidence="6 7" key="1">
    <citation type="submission" date="2020-07" db="EMBL/GenBank/DDBJ databases">
        <title>Genomic Encyclopedia of Type Strains, Phase IV (KMG-IV): sequencing the most valuable type-strain genomes for metagenomic binning, comparative biology and taxonomic classification.</title>
        <authorList>
            <person name="Goeker M."/>
        </authorList>
    </citation>
    <scope>NUCLEOTIDE SEQUENCE [LARGE SCALE GENOMIC DNA]</scope>
    <source>
        <strain evidence="6 7">DSM 45533</strain>
    </source>
</reference>
<accession>A0A7W0CHB7</accession>
<dbReference type="Proteomes" id="UP000530928">
    <property type="component" value="Unassembled WGS sequence"/>
</dbReference>
<dbReference type="PRINTS" id="PR00040">
    <property type="entry name" value="HTHMERR"/>
</dbReference>
<gene>
    <name evidence="6" type="ORF">HNR30_002479</name>
</gene>
<sequence length="261" mass="29595">MSFSVGQVSRLAGITVRTLHHYDEIGLLSPTMRTGAGYRRYTDDDLVRLQQILFYRELDFGLEEIAVILDDPGADELTHLRRQHELLLQRRDRVQELVAAVELAMQARTQHIRLTPEERFEVFGTFRPEDHDAEVERRWGGSKEFEQSRRRVASYTKADWLQLKAEAAGLIDELVAAMKAGLPADDERVLDLAERHRGHISRWFYDCSHDIHACLAQLYVDDPRFTAAIDAAAPGLAAYLSQAITANAANSANAARPSERR</sequence>
<organism evidence="6 7">
    <name type="scientific">Nonomuraea soli</name>
    <dbReference type="NCBI Taxonomy" id="1032476"/>
    <lineage>
        <taxon>Bacteria</taxon>
        <taxon>Bacillati</taxon>
        <taxon>Actinomycetota</taxon>
        <taxon>Actinomycetes</taxon>
        <taxon>Streptosporangiales</taxon>
        <taxon>Streptosporangiaceae</taxon>
        <taxon>Nonomuraea</taxon>
    </lineage>
</organism>
<keyword evidence="7" id="KW-1185">Reference proteome</keyword>
<evidence type="ECO:0000313" key="6">
    <source>
        <dbReference type="EMBL" id="MBA2891138.1"/>
    </source>
</evidence>
<dbReference type="Gene3D" id="1.10.490.50">
    <property type="entry name" value="Antibiotic binding domain of TipA-like multidrug resistance regulators"/>
    <property type="match status" value="1"/>
</dbReference>
<dbReference type="InterPro" id="IPR047057">
    <property type="entry name" value="MerR_fam"/>
</dbReference>
<dbReference type="InterPro" id="IPR000551">
    <property type="entry name" value="MerR-type_HTH_dom"/>
</dbReference>
<dbReference type="RefSeq" id="WP_181609886.1">
    <property type="nucleotide sequence ID" value="NZ_BAABAM010000012.1"/>
</dbReference>
<dbReference type="PROSITE" id="PS00552">
    <property type="entry name" value="HTH_MERR_1"/>
    <property type="match status" value="1"/>
</dbReference>
<dbReference type="SUPFAM" id="SSF46955">
    <property type="entry name" value="Putative DNA-binding domain"/>
    <property type="match status" value="1"/>
</dbReference>
<name>A0A7W0CHB7_9ACTN</name>
<keyword evidence="4" id="KW-0804">Transcription</keyword>
<feature type="domain" description="HTH merR-type" evidence="5">
    <location>
        <begin position="1"/>
        <end position="71"/>
    </location>
</feature>
<evidence type="ECO:0000313" key="7">
    <source>
        <dbReference type="Proteomes" id="UP000530928"/>
    </source>
</evidence>
<evidence type="ECO:0000256" key="1">
    <source>
        <dbReference type="ARBA" id="ARBA00023015"/>
    </source>
</evidence>
<dbReference type="InterPro" id="IPR012925">
    <property type="entry name" value="TipAS_dom"/>
</dbReference>
<dbReference type="SUPFAM" id="SSF89082">
    <property type="entry name" value="Antibiotic binding domain of TipA-like multidrug resistance regulators"/>
    <property type="match status" value="1"/>
</dbReference>
<dbReference type="Pfam" id="PF13411">
    <property type="entry name" value="MerR_1"/>
    <property type="match status" value="1"/>
</dbReference>
<dbReference type="EMBL" id="JACDUR010000002">
    <property type="protein sequence ID" value="MBA2891138.1"/>
    <property type="molecule type" value="Genomic_DNA"/>
</dbReference>
<dbReference type="AlphaFoldDB" id="A0A7W0CHB7"/>
<dbReference type="PANTHER" id="PTHR30204:SF90">
    <property type="entry name" value="HTH-TYPE TRANSCRIPTIONAL ACTIVATOR MTA"/>
    <property type="match status" value="1"/>
</dbReference>
<protein>
    <submittedName>
        <fullName evidence="6">DNA-binding transcriptional MerR regulator</fullName>
    </submittedName>
</protein>
<comment type="caution">
    <text evidence="6">The sequence shown here is derived from an EMBL/GenBank/DDBJ whole genome shotgun (WGS) entry which is preliminary data.</text>
</comment>
<dbReference type="CDD" id="cd01106">
    <property type="entry name" value="HTH_TipAL-Mta"/>
    <property type="match status" value="1"/>
</dbReference>
<proteinExistence type="predicted"/>
<evidence type="ECO:0000259" key="5">
    <source>
        <dbReference type="PROSITE" id="PS50937"/>
    </source>
</evidence>
<dbReference type="PROSITE" id="PS50937">
    <property type="entry name" value="HTH_MERR_2"/>
    <property type="match status" value="1"/>
</dbReference>
<dbReference type="PANTHER" id="PTHR30204">
    <property type="entry name" value="REDOX-CYCLING DRUG-SENSING TRANSCRIPTIONAL ACTIVATOR SOXR"/>
    <property type="match status" value="1"/>
</dbReference>
<keyword evidence="2 6" id="KW-0238">DNA-binding</keyword>
<dbReference type="GO" id="GO:0003677">
    <property type="term" value="F:DNA binding"/>
    <property type="evidence" value="ECO:0007669"/>
    <property type="project" value="UniProtKB-KW"/>
</dbReference>
<dbReference type="Pfam" id="PF07739">
    <property type="entry name" value="TipAS"/>
    <property type="match status" value="1"/>
</dbReference>
<evidence type="ECO:0000256" key="4">
    <source>
        <dbReference type="ARBA" id="ARBA00023163"/>
    </source>
</evidence>
<keyword evidence="3" id="KW-0010">Activator</keyword>
<dbReference type="SMART" id="SM00422">
    <property type="entry name" value="HTH_MERR"/>
    <property type="match status" value="1"/>
</dbReference>
<dbReference type="Gene3D" id="1.10.1660.10">
    <property type="match status" value="1"/>
</dbReference>
<dbReference type="InterPro" id="IPR036244">
    <property type="entry name" value="TipA-like_antibiotic-bd"/>
</dbReference>
<keyword evidence="1" id="KW-0805">Transcription regulation</keyword>
<dbReference type="GO" id="GO:0003700">
    <property type="term" value="F:DNA-binding transcription factor activity"/>
    <property type="evidence" value="ECO:0007669"/>
    <property type="project" value="InterPro"/>
</dbReference>